<reference evidence="2 3" key="1">
    <citation type="submission" date="2008-10" db="EMBL/GenBank/DDBJ databases">
        <title>Draft genome sequence of Desulvovibrio piger (ATCC 29098).</title>
        <authorList>
            <person name="Sudarsanam P."/>
            <person name="Ley R."/>
            <person name="Guruge J."/>
            <person name="Turnbaugh P.J."/>
            <person name="Mahowald M."/>
            <person name="Liep D."/>
            <person name="Gordon J."/>
        </authorList>
    </citation>
    <scope>NUCLEOTIDE SEQUENCE [LARGE SCALE GENOMIC DNA]</scope>
    <source>
        <strain evidence="2 3">ATCC 29098</strain>
    </source>
</reference>
<protein>
    <submittedName>
        <fullName evidence="2">Uncharacterized protein</fullName>
    </submittedName>
</protein>
<evidence type="ECO:0000313" key="2">
    <source>
        <dbReference type="EMBL" id="EEB34294.1"/>
    </source>
</evidence>
<dbReference type="AlphaFoldDB" id="B6WRU1"/>
<organism evidence="2 3">
    <name type="scientific">Desulfovibrio piger ATCC 29098</name>
    <dbReference type="NCBI Taxonomy" id="411464"/>
    <lineage>
        <taxon>Bacteria</taxon>
        <taxon>Pseudomonadati</taxon>
        <taxon>Thermodesulfobacteriota</taxon>
        <taxon>Desulfovibrionia</taxon>
        <taxon>Desulfovibrionales</taxon>
        <taxon>Desulfovibrionaceae</taxon>
        <taxon>Desulfovibrio</taxon>
    </lineage>
</organism>
<keyword evidence="1" id="KW-1133">Transmembrane helix</keyword>
<name>B6WRU1_9BACT</name>
<gene>
    <name evidence="2" type="ORF">DESPIG_00782</name>
</gene>
<evidence type="ECO:0000313" key="3">
    <source>
        <dbReference type="Proteomes" id="UP000003676"/>
    </source>
</evidence>
<keyword evidence="1" id="KW-0812">Transmembrane</keyword>
<dbReference type="Proteomes" id="UP000003676">
    <property type="component" value="Unassembled WGS sequence"/>
</dbReference>
<keyword evidence="1" id="KW-0472">Membrane</keyword>
<accession>B6WRU1</accession>
<proteinExistence type="predicted"/>
<comment type="caution">
    <text evidence="2">The sequence shown here is derived from an EMBL/GenBank/DDBJ whole genome shotgun (WGS) entry which is preliminary data.</text>
</comment>
<evidence type="ECO:0000256" key="1">
    <source>
        <dbReference type="SAM" id="Phobius"/>
    </source>
</evidence>
<dbReference type="EMBL" id="ABXU01000025">
    <property type="protein sequence ID" value="EEB34294.1"/>
    <property type="molecule type" value="Genomic_DNA"/>
</dbReference>
<feature type="transmembrane region" description="Helical" evidence="1">
    <location>
        <begin position="6"/>
        <end position="28"/>
    </location>
</feature>
<reference evidence="2 3" key="2">
    <citation type="submission" date="2008-10" db="EMBL/GenBank/DDBJ databases">
        <authorList>
            <person name="Fulton L."/>
            <person name="Clifton S."/>
            <person name="Fulton B."/>
            <person name="Xu J."/>
            <person name="Minx P."/>
            <person name="Pepin K.H."/>
            <person name="Johnson M."/>
            <person name="Bhonagiri V."/>
            <person name="Nash W.E."/>
            <person name="Mardis E.R."/>
            <person name="Wilson R.K."/>
        </authorList>
    </citation>
    <scope>NUCLEOTIDE SEQUENCE [LARGE SCALE GENOMIC DNA]</scope>
    <source>
        <strain evidence="2 3">ATCC 29098</strain>
    </source>
</reference>
<sequence length="48" mass="5453">MGEGLLLGAILLAALAGCWLALALIWNVSNRRHIRRLQQTLQEREQKQ</sequence>
<dbReference type="HOGENOM" id="CLU_3152078_0_0_7"/>